<dbReference type="PROSITE" id="PS50234">
    <property type="entry name" value="VWFA"/>
    <property type="match status" value="1"/>
</dbReference>
<feature type="non-terminal residue" evidence="2">
    <location>
        <position position="1"/>
    </location>
</feature>
<proteinExistence type="predicted"/>
<dbReference type="InterPro" id="IPR002035">
    <property type="entry name" value="VWF_A"/>
</dbReference>
<sequence>VVSGETVYAYTLLNPQPQQCSSCTLNNKTLDFLETRRGTQDCDTYQCQEDKLVTLTEVCPFLRSGGCYPLNQQVKGVSGIFGCVKNTDGRLELKVILPSFKQCILRSTTYDHLQTVTNTCSVRQCQNGLFILVHSACQDRQGNCRPLNTIWSEGSNLFQCTNKDLWGVGVNRLRGEEIIPVCEKPGKDIVFVIDNSGSIGAANFEKLKTFIAHLTL</sequence>
<evidence type="ECO:0000259" key="1">
    <source>
        <dbReference type="PROSITE" id="PS50234"/>
    </source>
</evidence>
<dbReference type="EMBL" id="HACG01027770">
    <property type="protein sequence ID" value="CEK74635.1"/>
    <property type="molecule type" value="Transcribed_RNA"/>
</dbReference>
<dbReference type="SUPFAM" id="SSF53300">
    <property type="entry name" value="vWA-like"/>
    <property type="match status" value="1"/>
</dbReference>
<dbReference type="Pfam" id="PF00092">
    <property type="entry name" value="VWA"/>
    <property type="match status" value="1"/>
</dbReference>
<organism evidence="2">
    <name type="scientific">Arion vulgaris</name>
    <dbReference type="NCBI Taxonomy" id="1028688"/>
    <lineage>
        <taxon>Eukaryota</taxon>
        <taxon>Metazoa</taxon>
        <taxon>Spiralia</taxon>
        <taxon>Lophotrochozoa</taxon>
        <taxon>Mollusca</taxon>
        <taxon>Gastropoda</taxon>
        <taxon>Heterobranchia</taxon>
        <taxon>Euthyneura</taxon>
        <taxon>Panpulmonata</taxon>
        <taxon>Eupulmonata</taxon>
        <taxon>Stylommatophora</taxon>
        <taxon>Helicina</taxon>
        <taxon>Arionoidea</taxon>
        <taxon>Arionidae</taxon>
        <taxon>Arion</taxon>
    </lineage>
</organism>
<gene>
    <name evidence="2" type="primary">ORF91930</name>
</gene>
<feature type="non-terminal residue" evidence="2">
    <location>
        <position position="216"/>
    </location>
</feature>
<dbReference type="Gene3D" id="3.40.50.410">
    <property type="entry name" value="von Willebrand factor, type A domain"/>
    <property type="match status" value="1"/>
</dbReference>
<dbReference type="AlphaFoldDB" id="A0A0B7A3T4"/>
<dbReference type="InterPro" id="IPR036465">
    <property type="entry name" value="vWFA_dom_sf"/>
</dbReference>
<evidence type="ECO:0000313" key="2">
    <source>
        <dbReference type="EMBL" id="CEK74635.1"/>
    </source>
</evidence>
<protein>
    <recommendedName>
        <fullName evidence="1">VWFA domain-containing protein</fullName>
    </recommendedName>
</protein>
<reference evidence="2" key="1">
    <citation type="submission" date="2014-12" db="EMBL/GenBank/DDBJ databases">
        <title>Insight into the proteome of Arion vulgaris.</title>
        <authorList>
            <person name="Aradska J."/>
            <person name="Bulat T."/>
            <person name="Smidak R."/>
            <person name="Sarate P."/>
            <person name="Gangsoo J."/>
            <person name="Sialana F."/>
            <person name="Bilban M."/>
            <person name="Lubec G."/>
        </authorList>
    </citation>
    <scope>NUCLEOTIDE SEQUENCE</scope>
    <source>
        <tissue evidence="2">Skin</tissue>
    </source>
</reference>
<name>A0A0B7A3T4_9EUPU</name>
<feature type="domain" description="VWFA" evidence="1">
    <location>
        <begin position="188"/>
        <end position="216"/>
    </location>
</feature>
<accession>A0A0B7A3T4</accession>